<dbReference type="PANTHER" id="PTHR41677">
    <property type="entry name" value="YALI0B19030P"/>
    <property type="match status" value="1"/>
</dbReference>
<dbReference type="EMBL" id="BPWL01000003">
    <property type="protein sequence ID" value="GJJ08587.1"/>
    <property type="molecule type" value="Genomic_DNA"/>
</dbReference>
<protein>
    <submittedName>
        <fullName evidence="2">Uncharacterized protein</fullName>
    </submittedName>
</protein>
<evidence type="ECO:0000313" key="3">
    <source>
        <dbReference type="Proteomes" id="UP001050691"/>
    </source>
</evidence>
<dbReference type="AlphaFoldDB" id="A0AAV5A4N6"/>
<comment type="caution">
    <text evidence="2">The sequence shown here is derived from an EMBL/GenBank/DDBJ whole genome shotgun (WGS) entry which is preliminary data.</text>
</comment>
<reference evidence="2" key="1">
    <citation type="submission" date="2021-10" db="EMBL/GenBank/DDBJ databases">
        <title>De novo Genome Assembly of Clathrus columnatus (Basidiomycota, Fungi) Using Illumina and Nanopore Sequence Data.</title>
        <authorList>
            <person name="Ogiso-Tanaka E."/>
            <person name="Itagaki H."/>
            <person name="Hosoya T."/>
            <person name="Hosaka K."/>
        </authorList>
    </citation>
    <scope>NUCLEOTIDE SEQUENCE</scope>
    <source>
        <strain evidence="2">MO-923</strain>
    </source>
</reference>
<evidence type="ECO:0000256" key="1">
    <source>
        <dbReference type="SAM" id="MobiDB-lite"/>
    </source>
</evidence>
<evidence type="ECO:0000313" key="2">
    <source>
        <dbReference type="EMBL" id="GJJ08587.1"/>
    </source>
</evidence>
<sequence>MESPLLPVIQEFTPVVFNDNKVEYISPNVQVQLENDDNCTLVNDSVSVPYDQELSTPQPADTSPFNPDIHLSPHHKPISYITMSELGFDSIVDFYGAEERAATSPFPLLTFEGVRRIREELFSDRVLSNHLFSDTLNPSTIRGCCPDAAPFTYQFWTHPEVKRRINEAAGLNLTIVFDYEIGHTNVQLGPRGWSGLKAEPDLPDTPGELASEKEIQPTLMKTPNWHKDSYPLPPLGHAMVLQGGHIVHAVSPTDTTQERISMVTSYRPSNPLAKDTSVLKTVRTMSDVTTLHRQWCQYRLDVLSARAQLLKEQLASSEFKGNIEEEMGKFMLEHGEFLANTWGEMIKPVASVTGAMIIVSHNCDATNTNNVEAISEPTDRTARGTTPDVLLFGSEPTLTEPSEEPVVEPIVPDCTAGGGAAQGSAELESEPPPEEELRKTKLVPEAAAAETELEAEDDCGAELEEEEALLPLGKQELSLPG</sequence>
<organism evidence="2 3">
    <name type="scientific">Clathrus columnatus</name>
    <dbReference type="NCBI Taxonomy" id="1419009"/>
    <lineage>
        <taxon>Eukaryota</taxon>
        <taxon>Fungi</taxon>
        <taxon>Dikarya</taxon>
        <taxon>Basidiomycota</taxon>
        <taxon>Agaricomycotina</taxon>
        <taxon>Agaricomycetes</taxon>
        <taxon>Phallomycetidae</taxon>
        <taxon>Phallales</taxon>
        <taxon>Clathraceae</taxon>
        <taxon>Clathrus</taxon>
    </lineage>
</organism>
<feature type="region of interest" description="Disordered" evidence="1">
    <location>
        <begin position="412"/>
        <end position="439"/>
    </location>
</feature>
<name>A0AAV5A4N6_9AGAM</name>
<gene>
    <name evidence="2" type="ORF">Clacol_002806</name>
</gene>
<dbReference type="Proteomes" id="UP001050691">
    <property type="component" value="Unassembled WGS sequence"/>
</dbReference>
<proteinExistence type="predicted"/>
<dbReference type="PANTHER" id="PTHR41677:SF1">
    <property type="entry name" value="FE2OG DIOXYGENASE DOMAIN-CONTAINING PROTEIN"/>
    <property type="match status" value="1"/>
</dbReference>
<keyword evidence="3" id="KW-1185">Reference proteome</keyword>
<accession>A0AAV5A4N6</accession>